<keyword evidence="1" id="KW-0732">Signal</keyword>
<protein>
    <recommendedName>
        <fullName evidence="4">WG repeat-containing protein</fullName>
    </recommendedName>
</protein>
<name>A0ABX1WY19_9BACT</name>
<evidence type="ECO:0000313" key="2">
    <source>
        <dbReference type="EMBL" id="NOU60811.1"/>
    </source>
</evidence>
<dbReference type="Proteomes" id="UP000732105">
    <property type="component" value="Unassembled WGS sequence"/>
</dbReference>
<feature type="signal peptide" evidence="1">
    <location>
        <begin position="1"/>
        <end position="20"/>
    </location>
</feature>
<proteinExistence type="predicted"/>
<reference evidence="2 3" key="1">
    <citation type="submission" date="2018-12" db="EMBL/GenBank/DDBJ databases">
        <title>Marinifilum JC070 sp. nov., a marine bacterium isolated from Yongle Blue Hole in the South China Sea.</title>
        <authorList>
            <person name="Fu T."/>
        </authorList>
    </citation>
    <scope>NUCLEOTIDE SEQUENCE [LARGE SCALE GENOMIC DNA]</scope>
    <source>
        <strain evidence="2 3">JC070</strain>
    </source>
</reference>
<feature type="chain" id="PRO_5046915330" description="WG repeat-containing protein" evidence="1">
    <location>
        <begin position="21"/>
        <end position="260"/>
    </location>
</feature>
<keyword evidence="3" id="KW-1185">Reference proteome</keyword>
<dbReference type="EMBL" id="RZNH01000023">
    <property type="protein sequence ID" value="NOU60811.1"/>
    <property type="molecule type" value="Genomic_DNA"/>
</dbReference>
<evidence type="ECO:0000256" key="1">
    <source>
        <dbReference type="SAM" id="SignalP"/>
    </source>
</evidence>
<sequence>MKKSFFILSLILFGFIDSLATMQASDKLIMGSDTLYLDRSPIEILPEVCKKIQDKEKSIYSCCWNGFTAEWVIENDVLYLQNIYSFSTGRKINKRLQKILNTKFINGKIKADWVTGSYYGGFGRQLTRLYDIVYEKELLFEIKNGSIQNIEKFNSKNIEYSINKENVKSFIYRNFNWELFDDSIEFDEEVGFFIAANKKGNLIKIKIESYCDVKIEKEIRRILKLIPNWGTYYKDGIVQSFFDDYYLVFNNKQMIKFTHK</sequence>
<accession>A0ABX1WY19</accession>
<organism evidence="2 3">
    <name type="scientific">Marinifilum caeruleilacunae</name>
    <dbReference type="NCBI Taxonomy" id="2499076"/>
    <lineage>
        <taxon>Bacteria</taxon>
        <taxon>Pseudomonadati</taxon>
        <taxon>Bacteroidota</taxon>
        <taxon>Bacteroidia</taxon>
        <taxon>Marinilabiliales</taxon>
        <taxon>Marinifilaceae</taxon>
    </lineage>
</organism>
<gene>
    <name evidence="2" type="ORF">ELS83_13385</name>
</gene>
<evidence type="ECO:0008006" key="4">
    <source>
        <dbReference type="Google" id="ProtNLM"/>
    </source>
</evidence>
<evidence type="ECO:0000313" key="3">
    <source>
        <dbReference type="Proteomes" id="UP000732105"/>
    </source>
</evidence>
<comment type="caution">
    <text evidence="2">The sequence shown here is derived from an EMBL/GenBank/DDBJ whole genome shotgun (WGS) entry which is preliminary data.</text>
</comment>
<dbReference type="RefSeq" id="WP_171596084.1">
    <property type="nucleotide sequence ID" value="NZ_RZNH01000023.1"/>
</dbReference>